<evidence type="ECO:0000256" key="1">
    <source>
        <dbReference type="ARBA" id="ARBA00022679"/>
    </source>
</evidence>
<sequence>MPSSRGEAGPQQKGESIALFRSTAAGGRSDCALRSSAYATWRSTVPTSELVISTYNNERSLHLCLASLLRQDQEPDSVCIADDGSRDATRQVVDAFRSKVRYPVRHVWHEDHGFRKCEILNKAIASSESELLIFIDGDVLMHPVFIARHLELARRGRFVSGSMIKLSVGATAAITEAAVMDGSVFLRSELRRLEVIDRLTTWLKTMPFPYPVMRILDLLSPIRCSFGGANASVFREDILSVNGFDERMRYGGLDKELGQRLKNAGLQARTLRYSAPLLHLEHSRGYIDRDAQNANRAIRRQTKEQRRIWAEYGILKS</sequence>
<evidence type="ECO:0000313" key="4">
    <source>
        <dbReference type="EMBL" id="TKA96116.1"/>
    </source>
</evidence>
<dbReference type="InterPro" id="IPR029044">
    <property type="entry name" value="Nucleotide-diphossugar_trans"/>
</dbReference>
<name>A0A4U0YZD0_9RHOB</name>
<dbReference type="AlphaFoldDB" id="A0A4U0YZD0"/>
<evidence type="ECO:0000313" key="5">
    <source>
        <dbReference type="Proteomes" id="UP000306340"/>
    </source>
</evidence>
<reference evidence="4 5" key="1">
    <citation type="submission" date="2019-04" db="EMBL/GenBank/DDBJ databases">
        <title>Crypto-aerobic microbial life in anoxic (sulfidic) marine sediments.</title>
        <authorList>
            <person name="Bhattacharya S."/>
            <person name="Roy C."/>
            <person name="Mondal N."/>
            <person name="Sarkar J."/>
            <person name="Mandal S."/>
            <person name="Rameez M.J."/>
            <person name="Ghosh W."/>
        </authorList>
    </citation>
    <scope>NUCLEOTIDE SEQUENCE [LARGE SCALE GENOMIC DNA]</scope>
    <source>
        <strain evidence="4 5">SBBC</strain>
    </source>
</reference>
<dbReference type="GO" id="GO:0016740">
    <property type="term" value="F:transferase activity"/>
    <property type="evidence" value="ECO:0007669"/>
    <property type="project" value="UniProtKB-KW"/>
</dbReference>
<evidence type="ECO:0000259" key="3">
    <source>
        <dbReference type="Pfam" id="PF02709"/>
    </source>
</evidence>
<dbReference type="InterPro" id="IPR027791">
    <property type="entry name" value="Galactosyl_T_C"/>
</dbReference>
<dbReference type="PANTHER" id="PTHR43685:SF3">
    <property type="entry name" value="SLR2126 PROTEIN"/>
    <property type="match status" value="1"/>
</dbReference>
<dbReference type="InterPro" id="IPR050834">
    <property type="entry name" value="Glycosyltransf_2"/>
</dbReference>
<keyword evidence="1 4" id="KW-0808">Transferase</keyword>
<dbReference type="CDD" id="cd06420">
    <property type="entry name" value="GT2_Chondriotin_Pol_N"/>
    <property type="match status" value="1"/>
</dbReference>
<dbReference type="Proteomes" id="UP000306340">
    <property type="component" value="Unassembled WGS sequence"/>
</dbReference>
<proteinExistence type="predicted"/>
<dbReference type="Pfam" id="PF00535">
    <property type="entry name" value="Glycos_transf_2"/>
    <property type="match status" value="1"/>
</dbReference>
<protein>
    <submittedName>
        <fullName evidence="4">Glycosyltransferase</fullName>
    </submittedName>
</protein>
<evidence type="ECO:0000259" key="2">
    <source>
        <dbReference type="Pfam" id="PF00535"/>
    </source>
</evidence>
<dbReference type="InterPro" id="IPR001173">
    <property type="entry name" value="Glyco_trans_2-like"/>
</dbReference>
<dbReference type="Pfam" id="PF02709">
    <property type="entry name" value="Glyco_transf_7C"/>
    <property type="match status" value="1"/>
</dbReference>
<comment type="caution">
    <text evidence="4">The sequence shown here is derived from an EMBL/GenBank/DDBJ whole genome shotgun (WGS) entry which is preliminary data.</text>
</comment>
<accession>A0A4U0YZD0</accession>
<feature type="domain" description="Glycosyltransferase 2-like" evidence="2">
    <location>
        <begin position="50"/>
        <end position="163"/>
    </location>
</feature>
<gene>
    <name evidence="4" type="ORF">FAZ78_13190</name>
</gene>
<dbReference type="SUPFAM" id="SSF53448">
    <property type="entry name" value="Nucleotide-diphospho-sugar transferases"/>
    <property type="match status" value="1"/>
</dbReference>
<feature type="domain" description="Galactosyltransferase C-terminal" evidence="3">
    <location>
        <begin position="225"/>
        <end position="282"/>
    </location>
</feature>
<organism evidence="4 5">
    <name type="scientific">Cereibacter changlensis</name>
    <dbReference type="NCBI Taxonomy" id="402884"/>
    <lineage>
        <taxon>Bacteria</taxon>
        <taxon>Pseudomonadati</taxon>
        <taxon>Pseudomonadota</taxon>
        <taxon>Alphaproteobacteria</taxon>
        <taxon>Rhodobacterales</taxon>
        <taxon>Paracoccaceae</taxon>
        <taxon>Cereibacter</taxon>
    </lineage>
</organism>
<dbReference type="EMBL" id="SWAU01000121">
    <property type="protein sequence ID" value="TKA96116.1"/>
    <property type="molecule type" value="Genomic_DNA"/>
</dbReference>
<dbReference type="Gene3D" id="3.90.550.10">
    <property type="entry name" value="Spore Coat Polysaccharide Biosynthesis Protein SpsA, Chain A"/>
    <property type="match status" value="1"/>
</dbReference>
<dbReference type="PANTHER" id="PTHR43685">
    <property type="entry name" value="GLYCOSYLTRANSFERASE"/>
    <property type="match status" value="1"/>
</dbReference>